<keyword evidence="2" id="KW-1185">Reference proteome</keyword>
<organism evidence="1 2">
    <name type="scientific">Geofilum rubicundum JCM 15548</name>
    <dbReference type="NCBI Taxonomy" id="1236989"/>
    <lineage>
        <taxon>Bacteria</taxon>
        <taxon>Pseudomonadati</taxon>
        <taxon>Bacteroidota</taxon>
        <taxon>Bacteroidia</taxon>
        <taxon>Marinilabiliales</taxon>
        <taxon>Marinilabiliaceae</taxon>
        <taxon>Geofilum</taxon>
    </lineage>
</organism>
<dbReference type="AlphaFoldDB" id="A0A0E9LSS8"/>
<proteinExistence type="predicted"/>
<gene>
    <name evidence="1" type="ORF">JCM15548_14746</name>
</gene>
<evidence type="ECO:0008006" key="3">
    <source>
        <dbReference type="Google" id="ProtNLM"/>
    </source>
</evidence>
<evidence type="ECO:0000313" key="2">
    <source>
        <dbReference type="Proteomes" id="UP000032900"/>
    </source>
</evidence>
<sequence length="286" mass="32776">MTTPHLLIMNNMKDLITKLRSLELETFPTREIEEIISKFGALPVAVTDYDKGKIIHRARQINKGQVLSENHELSFTPDKFNSKYQRASTPEQTMFYGAVIPEIKGQGELTTERIIGACEVSNLLRDPNTEDGEEIIIFGKWCVKEKITLLSIISPDMEKNKINFFQEMTRDYHLYLEQLGEQKEDAIAFQEYMSSEFAKIDIRGEYDYLISAKLTENAIRNCDGVIYPSVRADYNGLCVAIKPKSATEKLELISVLECSISKKNKNVRITNLRFTDKINNGKFELK</sequence>
<dbReference type="EMBL" id="BAZW01000128">
    <property type="protein sequence ID" value="GAO27880.1"/>
    <property type="molecule type" value="Genomic_DNA"/>
</dbReference>
<accession>A0A0E9LSS8</accession>
<name>A0A0E9LSS8_9BACT</name>
<comment type="caution">
    <text evidence="1">The sequence shown here is derived from an EMBL/GenBank/DDBJ whole genome shotgun (WGS) entry which is preliminary data.</text>
</comment>
<dbReference type="Proteomes" id="UP000032900">
    <property type="component" value="Unassembled WGS sequence"/>
</dbReference>
<evidence type="ECO:0000313" key="1">
    <source>
        <dbReference type="EMBL" id="GAO27880.1"/>
    </source>
</evidence>
<reference evidence="1 2" key="1">
    <citation type="journal article" date="2015" name="Microbes Environ.">
        <title>Distribution and evolution of nitrogen fixation genes in the phylum bacteroidetes.</title>
        <authorList>
            <person name="Inoue J."/>
            <person name="Oshima K."/>
            <person name="Suda W."/>
            <person name="Sakamoto M."/>
            <person name="Iino T."/>
            <person name="Noda S."/>
            <person name="Hongoh Y."/>
            <person name="Hattori M."/>
            <person name="Ohkuma M."/>
        </authorList>
    </citation>
    <scope>NUCLEOTIDE SEQUENCE [LARGE SCALE GENOMIC DNA]</scope>
    <source>
        <strain evidence="1">JCM 15548</strain>
    </source>
</reference>
<protein>
    <recommendedName>
        <fullName evidence="3">RES domain-containing protein</fullName>
    </recommendedName>
</protein>